<dbReference type="Proteomes" id="UP000887564">
    <property type="component" value="Unplaced"/>
</dbReference>
<organism evidence="1 2">
    <name type="scientific">Parascaris equorum</name>
    <name type="common">Equine roundworm</name>
    <dbReference type="NCBI Taxonomy" id="6256"/>
    <lineage>
        <taxon>Eukaryota</taxon>
        <taxon>Metazoa</taxon>
        <taxon>Ecdysozoa</taxon>
        <taxon>Nematoda</taxon>
        <taxon>Chromadorea</taxon>
        <taxon>Rhabditida</taxon>
        <taxon>Spirurina</taxon>
        <taxon>Ascaridomorpha</taxon>
        <taxon>Ascaridoidea</taxon>
        <taxon>Ascarididae</taxon>
        <taxon>Parascaris</taxon>
    </lineage>
</organism>
<sequence>MEASCKRAGEFARWFWRQSQDIDSQHEASWRRVIADACEGLVVKGVISRQVEDVPTISIMTFCCFKMRFLPGTVLVLAFAQ</sequence>
<evidence type="ECO:0000313" key="2">
    <source>
        <dbReference type="WBParaSite" id="PEQ_0000117401-mRNA-1"/>
    </source>
</evidence>
<evidence type="ECO:0000313" key="1">
    <source>
        <dbReference type="Proteomes" id="UP000887564"/>
    </source>
</evidence>
<keyword evidence="1" id="KW-1185">Reference proteome</keyword>
<proteinExistence type="predicted"/>
<name>A0A914R3I9_PAREQ</name>
<dbReference type="AlphaFoldDB" id="A0A914R3I9"/>
<accession>A0A914R3I9</accession>
<reference evidence="2" key="1">
    <citation type="submission" date="2022-11" db="UniProtKB">
        <authorList>
            <consortium name="WormBaseParasite"/>
        </authorList>
    </citation>
    <scope>IDENTIFICATION</scope>
</reference>
<dbReference type="WBParaSite" id="PEQ_0000117401-mRNA-1">
    <property type="protein sequence ID" value="PEQ_0000117401-mRNA-1"/>
    <property type="gene ID" value="PEQ_0000117401"/>
</dbReference>
<protein>
    <submittedName>
        <fullName evidence="2">Uncharacterized protein</fullName>
    </submittedName>
</protein>